<dbReference type="InterPro" id="IPR001789">
    <property type="entry name" value="Sig_transdc_resp-reg_receiver"/>
</dbReference>
<keyword evidence="2" id="KW-0805">Transcription regulation</keyword>
<dbReference type="SUPFAM" id="SSF46894">
    <property type="entry name" value="C-terminal effector domain of the bipartite response regulators"/>
    <property type="match status" value="1"/>
</dbReference>
<evidence type="ECO:0000256" key="3">
    <source>
        <dbReference type="ARBA" id="ARBA00023125"/>
    </source>
</evidence>
<keyword evidence="4" id="KW-0804">Transcription</keyword>
<dbReference type="CDD" id="cd17535">
    <property type="entry name" value="REC_NarL-like"/>
    <property type="match status" value="1"/>
</dbReference>
<dbReference type="PRINTS" id="PR00038">
    <property type="entry name" value="HTHLUXR"/>
</dbReference>
<evidence type="ECO:0000256" key="4">
    <source>
        <dbReference type="ARBA" id="ARBA00023163"/>
    </source>
</evidence>
<proteinExistence type="predicted"/>
<feature type="domain" description="HTH luxR-type" evidence="6">
    <location>
        <begin position="145"/>
        <end position="210"/>
    </location>
</feature>
<dbReference type="SUPFAM" id="SSF52172">
    <property type="entry name" value="CheY-like"/>
    <property type="match status" value="1"/>
</dbReference>
<dbReference type="InterPro" id="IPR039420">
    <property type="entry name" value="WalR-like"/>
</dbReference>
<gene>
    <name evidence="8" type="ORF">F0460_10950</name>
</gene>
<accession>A0A5M6CLJ0</accession>
<evidence type="ECO:0000256" key="2">
    <source>
        <dbReference type="ARBA" id="ARBA00023015"/>
    </source>
</evidence>
<comment type="caution">
    <text evidence="8">The sequence shown here is derived from an EMBL/GenBank/DDBJ whole genome shotgun (WGS) entry which is preliminary data.</text>
</comment>
<evidence type="ECO:0000256" key="1">
    <source>
        <dbReference type="ARBA" id="ARBA00022553"/>
    </source>
</evidence>
<keyword evidence="1 5" id="KW-0597">Phosphoprotein</keyword>
<dbReference type="PANTHER" id="PTHR43214:SF41">
    <property type="entry name" value="NITRATE_NITRITE RESPONSE REGULATOR PROTEIN NARP"/>
    <property type="match status" value="1"/>
</dbReference>
<dbReference type="PANTHER" id="PTHR43214">
    <property type="entry name" value="TWO-COMPONENT RESPONSE REGULATOR"/>
    <property type="match status" value="1"/>
</dbReference>
<feature type="modified residue" description="4-aspartylphosphate" evidence="5">
    <location>
        <position position="57"/>
    </location>
</feature>
<sequence length="213" mass="24229">MDHKLNFITADDHNVVTKSLSFILRELHPDANIIQVHNISDVTKSLYNSEIDLLLLDITFPDGNSLNIIPVLKAIQPNLKILIFSGLDEDIYAVRCINAGVNGFLSKLSSEEEIKNAITEVLVSKKYISKNIQEKIMDNYIFKKPENPINQLTNRELEIAQLIIEGFKSSEIANTLNLQKSTVSTYKNRIFEKLGIDNIPDLIKKINLYENMK</sequence>
<dbReference type="InterPro" id="IPR036388">
    <property type="entry name" value="WH-like_DNA-bd_sf"/>
</dbReference>
<dbReference type="InterPro" id="IPR011006">
    <property type="entry name" value="CheY-like_superfamily"/>
</dbReference>
<dbReference type="InterPro" id="IPR000792">
    <property type="entry name" value="Tscrpt_reg_LuxR_C"/>
</dbReference>
<dbReference type="InterPro" id="IPR058245">
    <property type="entry name" value="NreC/VraR/RcsB-like_REC"/>
</dbReference>
<dbReference type="SMART" id="SM00448">
    <property type="entry name" value="REC"/>
    <property type="match status" value="1"/>
</dbReference>
<evidence type="ECO:0000259" key="7">
    <source>
        <dbReference type="PROSITE" id="PS50110"/>
    </source>
</evidence>
<name>A0A5M6CLJ0_9FLAO</name>
<dbReference type="PROSITE" id="PS00622">
    <property type="entry name" value="HTH_LUXR_1"/>
    <property type="match status" value="1"/>
</dbReference>
<evidence type="ECO:0000313" key="8">
    <source>
        <dbReference type="EMBL" id="KAA5534185.1"/>
    </source>
</evidence>
<reference evidence="8 9" key="1">
    <citation type="submission" date="2019-09" db="EMBL/GenBank/DDBJ databases">
        <title>Genome sequence and assembly of Flavobacterium sp.</title>
        <authorList>
            <person name="Chhetri G."/>
        </authorList>
    </citation>
    <scope>NUCLEOTIDE SEQUENCE [LARGE SCALE GENOMIC DNA]</scope>
    <source>
        <strain evidence="8 9">SNL9</strain>
    </source>
</reference>
<evidence type="ECO:0000313" key="9">
    <source>
        <dbReference type="Proteomes" id="UP000325141"/>
    </source>
</evidence>
<dbReference type="AlphaFoldDB" id="A0A5M6CLJ0"/>
<dbReference type="Proteomes" id="UP000325141">
    <property type="component" value="Unassembled WGS sequence"/>
</dbReference>
<keyword evidence="9" id="KW-1185">Reference proteome</keyword>
<keyword evidence="3" id="KW-0238">DNA-binding</keyword>
<dbReference type="PROSITE" id="PS50110">
    <property type="entry name" value="RESPONSE_REGULATORY"/>
    <property type="match status" value="1"/>
</dbReference>
<dbReference type="GO" id="GO:0000160">
    <property type="term" value="P:phosphorelay signal transduction system"/>
    <property type="evidence" value="ECO:0007669"/>
    <property type="project" value="InterPro"/>
</dbReference>
<protein>
    <submittedName>
        <fullName evidence="8">Response regulator transcription factor</fullName>
    </submittedName>
</protein>
<dbReference type="InterPro" id="IPR016032">
    <property type="entry name" value="Sig_transdc_resp-reg_C-effctor"/>
</dbReference>
<dbReference type="GO" id="GO:0006355">
    <property type="term" value="P:regulation of DNA-templated transcription"/>
    <property type="evidence" value="ECO:0007669"/>
    <property type="project" value="InterPro"/>
</dbReference>
<dbReference type="GO" id="GO:0003677">
    <property type="term" value="F:DNA binding"/>
    <property type="evidence" value="ECO:0007669"/>
    <property type="project" value="UniProtKB-KW"/>
</dbReference>
<dbReference type="Pfam" id="PF00196">
    <property type="entry name" value="GerE"/>
    <property type="match status" value="1"/>
</dbReference>
<dbReference type="Gene3D" id="3.40.50.2300">
    <property type="match status" value="1"/>
</dbReference>
<evidence type="ECO:0000256" key="5">
    <source>
        <dbReference type="PROSITE-ProRule" id="PRU00169"/>
    </source>
</evidence>
<dbReference type="Pfam" id="PF00072">
    <property type="entry name" value="Response_reg"/>
    <property type="match status" value="1"/>
</dbReference>
<dbReference type="CDD" id="cd06170">
    <property type="entry name" value="LuxR_C_like"/>
    <property type="match status" value="1"/>
</dbReference>
<dbReference type="Gene3D" id="1.10.10.10">
    <property type="entry name" value="Winged helix-like DNA-binding domain superfamily/Winged helix DNA-binding domain"/>
    <property type="match status" value="1"/>
</dbReference>
<dbReference type="RefSeq" id="WP_150013148.1">
    <property type="nucleotide sequence ID" value="NZ_VWSG01000007.1"/>
</dbReference>
<dbReference type="EMBL" id="VWSG01000007">
    <property type="protein sequence ID" value="KAA5534185.1"/>
    <property type="molecule type" value="Genomic_DNA"/>
</dbReference>
<evidence type="ECO:0000259" key="6">
    <source>
        <dbReference type="PROSITE" id="PS50043"/>
    </source>
</evidence>
<dbReference type="SMART" id="SM00421">
    <property type="entry name" value="HTH_LUXR"/>
    <property type="match status" value="1"/>
</dbReference>
<feature type="domain" description="Response regulatory" evidence="7">
    <location>
        <begin position="6"/>
        <end position="122"/>
    </location>
</feature>
<dbReference type="PROSITE" id="PS50043">
    <property type="entry name" value="HTH_LUXR_2"/>
    <property type="match status" value="1"/>
</dbReference>
<organism evidence="8 9">
    <name type="scientific">Paenimyroides baculatum</name>
    <dbReference type="NCBI Taxonomy" id="2608000"/>
    <lineage>
        <taxon>Bacteria</taxon>
        <taxon>Pseudomonadati</taxon>
        <taxon>Bacteroidota</taxon>
        <taxon>Flavobacteriia</taxon>
        <taxon>Flavobacteriales</taxon>
        <taxon>Flavobacteriaceae</taxon>
        <taxon>Paenimyroides</taxon>
    </lineage>
</organism>